<feature type="transmembrane region" description="Helical" evidence="5">
    <location>
        <begin position="107"/>
        <end position="125"/>
    </location>
</feature>
<feature type="transmembrane region" description="Helical" evidence="5">
    <location>
        <begin position="231"/>
        <end position="255"/>
    </location>
</feature>
<keyword evidence="2 5" id="KW-0812">Transmembrane</keyword>
<protein>
    <submittedName>
        <fullName evidence="6">Multidrug resistance protein MdtD</fullName>
    </submittedName>
</protein>
<dbReference type="EMBL" id="CP087164">
    <property type="protein sequence ID" value="UGS38579.1"/>
    <property type="molecule type" value="Genomic_DNA"/>
</dbReference>
<dbReference type="Gene3D" id="1.20.1250.20">
    <property type="entry name" value="MFS general substrate transporter like domains"/>
    <property type="match status" value="1"/>
</dbReference>
<dbReference type="PANTHER" id="PTHR42718:SF39">
    <property type="entry name" value="ACTINORHODIN TRANSPORTER-RELATED"/>
    <property type="match status" value="1"/>
</dbReference>
<evidence type="ECO:0000256" key="1">
    <source>
        <dbReference type="ARBA" id="ARBA00004141"/>
    </source>
</evidence>
<feature type="transmembrane region" description="Helical" evidence="5">
    <location>
        <begin position="67"/>
        <end position="87"/>
    </location>
</feature>
<evidence type="ECO:0000256" key="5">
    <source>
        <dbReference type="SAM" id="Phobius"/>
    </source>
</evidence>
<organism evidence="6 7">
    <name type="scientific">Capillimicrobium parvum</name>
    <dbReference type="NCBI Taxonomy" id="2884022"/>
    <lineage>
        <taxon>Bacteria</taxon>
        <taxon>Bacillati</taxon>
        <taxon>Actinomycetota</taxon>
        <taxon>Thermoleophilia</taxon>
        <taxon>Solirubrobacterales</taxon>
        <taxon>Capillimicrobiaceae</taxon>
        <taxon>Capillimicrobium</taxon>
    </lineage>
</organism>
<comment type="subcellular location">
    <subcellularLocation>
        <location evidence="1">Membrane</location>
        <topology evidence="1">Multi-pass membrane protein</topology>
    </subcellularLocation>
</comment>
<reference evidence="6" key="1">
    <citation type="journal article" date="2022" name="Int. J. Syst. Evol. Microbiol.">
        <title>Pseudomonas aegrilactucae sp. nov. and Pseudomonas morbosilactucae sp. nov., pathogens causing bacterial rot of lettuce in Japan.</title>
        <authorList>
            <person name="Sawada H."/>
            <person name="Fujikawa T."/>
            <person name="Satou M."/>
        </authorList>
    </citation>
    <scope>NUCLEOTIDE SEQUENCE</scope>
    <source>
        <strain evidence="6">0166_1</strain>
    </source>
</reference>
<feature type="transmembrane region" description="Helical" evidence="5">
    <location>
        <begin position="197"/>
        <end position="219"/>
    </location>
</feature>
<feature type="transmembrane region" description="Helical" evidence="5">
    <location>
        <begin position="28"/>
        <end position="46"/>
    </location>
</feature>
<sequence length="277" mass="27311">MALLSAVVLLVIVPLVFGHQAGWAPWTFACLAASVPGGALLVAHLGRRRTAGGDPLVDLRLLRRAPLTLALLAVCAAVVAYGGFLFTTTLHLQGGMGRSALSSGLTFAPYALGFAVVSLAMAGAGARSARMLTPLGLAIAAVAYAGLGLAARHGAWDAAVQLPLLAVAGAGFGTGFSPLIARAISDVPAQAAPDASGLVNTAVQLCFALGVATIGGAFLDEATAMTAAVTGHAFAIGAYACGGLSLAGAALAVALGRAERTAPAEAVLAHRALARSA</sequence>
<evidence type="ECO:0000313" key="6">
    <source>
        <dbReference type="EMBL" id="UGS38579.1"/>
    </source>
</evidence>
<keyword evidence="7" id="KW-1185">Reference proteome</keyword>
<evidence type="ECO:0000313" key="7">
    <source>
        <dbReference type="Proteomes" id="UP001162834"/>
    </source>
</evidence>
<keyword evidence="4 5" id="KW-0472">Membrane</keyword>
<dbReference type="PANTHER" id="PTHR42718">
    <property type="entry name" value="MAJOR FACILITATOR SUPERFAMILY MULTIDRUG TRANSPORTER MFSC"/>
    <property type="match status" value="1"/>
</dbReference>
<dbReference type="KEGG" id="sbae:DSM104329_05009"/>
<dbReference type="Pfam" id="PF07690">
    <property type="entry name" value="MFS_1"/>
    <property type="match status" value="1"/>
</dbReference>
<evidence type="ECO:0000256" key="4">
    <source>
        <dbReference type="ARBA" id="ARBA00023136"/>
    </source>
</evidence>
<gene>
    <name evidence="6" type="primary">mdtD_5</name>
    <name evidence="6" type="ORF">DSM104329_05009</name>
</gene>
<dbReference type="Proteomes" id="UP001162834">
    <property type="component" value="Chromosome"/>
</dbReference>
<dbReference type="GO" id="GO:0022857">
    <property type="term" value="F:transmembrane transporter activity"/>
    <property type="evidence" value="ECO:0007669"/>
    <property type="project" value="InterPro"/>
</dbReference>
<dbReference type="RefSeq" id="WP_259312599.1">
    <property type="nucleotide sequence ID" value="NZ_CP087164.1"/>
</dbReference>
<name>A0A9E7C3D9_9ACTN</name>
<dbReference type="AlphaFoldDB" id="A0A9E7C3D9"/>
<accession>A0A9E7C3D9</accession>
<keyword evidence="3 5" id="KW-1133">Transmembrane helix</keyword>
<dbReference type="InterPro" id="IPR011701">
    <property type="entry name" value="MFS"/>
</dbReference>
<feature type="transmembrane region" description="Helical" evidence="5">
    <location>
        <begin position="132"/>
        <end position="151"/>
    </location>
</feature>
<dbReference type="GO" id="GO:0016020">
    <property type="term" value="C:membrane"/>
    <property type="evidence" value="ECO:0007669"/>
    <property type="project" value="UniProtKB-SubCell"/>
</dbReference>
<dbReference type="InterPro" id="IPR036259">
    <property type="entry name" value="MFS_trans_sf"/>
</dbReference>
<evidence type="ECO:0000256" key="2">
    <source>
        <dbReference type="ARBA" id="ARBA00022692"/>
    </source>
</evidence>
<evidence type="ECO:0000256" key="3">
    <source>
        <dbReference type="ARBA" id="ARBA00022989"/>
    </source>
</evidence>
<dbReference type="SUPFAM" id="SSF103473">
    <property type="entry name" value="MFS general substrate transporter"/>
    <property type="match status" value="1"/>
</dbReference>
<feature type="transmembrane region" description="Helical" evidence="5">
    <location>
        <begin position="163"/>
        <end position="185"/>
    </location>
</feature>
<proteinExistence type="predicted"/>